<gene>
    <name evidence="1" type="ORF">J2W49_003305</name>
</gene>
<dbReference type="EMBL" id="JAVDWU010000007">
    <property type="protein sequence ID" value="MDR7151329.1"/>
    <property type="molecule type" value="Genomic_DNA"/>
</dbReference>
<keyword evidence="2" id="KW-1185">Reference proteome</keyword>
<accession>A0ABU1WQK4</accession>
<comment type="caution">
    <text evidence="1">The sequence shown here is derived from an EMBL/GenBank/DDBJ whole genome shotgun (WGS) entry which is preliminary data.</text>
</comment>
<evidence type="ECO:0000313" key="1">
    <source>
        <dbReference type="EMBL" id="MDR7151329.1"/>
    </source>
</evidence>
<reference evidence="1 2" key="1">
    <citation type="submission" date="2023-07" db="EMBL/GenBank/DDBJ databases">
        <title>Sorghum-associated microbial communities from plants grown in Nebraska, USA.</title>
        <authorList>
            <person name="Schachtman D."/>
        </authorList>
    </citation>
    <scope>NUCLEOTIDE SEQUENCE [LARGE SCALE GENOMIC DNA]</scope>
    <source>
        <strain evidence="1 2">4249</strain>
    </source>
</reference>
<name>A0ABU1WQK4_9BURK</name>
<protein>
    <submittedName>
        <fullName evidence="1">Uncharacterized protein</fullName>
    </submittedName>
</protein>
<proteinExistence type="predicted"/>
<organism evidence="1 2">
    <name type="scientific">Hydrogenophaga palleronii</name>
    <dbReference type="NCBI Taxonomy" id="65655"/>
    <lineage>
        <taxon>Bacteria</taxon>
        <taxon>Pseudomonadati</taxon>
        <taxon>Pseudomonadota</taxon>
        <taxon>Betaproteobacteria</taxon>
        <taxon>Burkholderiales</taxon>
        <taxon>Comamonadaceae</taxon>
        <taxon>Hydrogenophaga</taxon>
    </lineage>
</organism>
<dbReference type="Proteomes" id="UP001265700">
    <property type="component" value="Unassembled WGS sequence"/>
</dbReference>
<evidence type="ECO:0000313" key="2">
    <source>
        <dbReference type="Proteomes" id="UP001265700"/>
    </source>
</evidence>
<sequence length="55" mass="6047">MKYEISVIPAKAPRGKSANRPLASDMEPAYLHICYFMLAHAVMGTLPPAFRLAVT</sequence>